<dbReference type="InterPro" id="IPR011059">
    <property type="entry name" value="Metal-dep_hydrolase_composite"/>
</dbReference>
<dbReference type="GO" id="GO:0016812">
    <property type="term" value="F:hydrolase activity, acting on carbon-nitrogen (but not peptide) bonds, in cyclic amides"/>
    <property type="evidence" value="ECO:0007669"/>
    <property type="project" value="TreeGrafter"/>
</dbReference>
<dbReference type="InterPro" id="IPR032466">
    <property type="entry name" value="Metal_Hydrolase"/>
</dbReference>
<evidence type="ECO:0000313" key="3">
    <source>
        <dbReference type="EMBL" id="SDK56961.1"/>
    </source>
</evidence>
<reference evidence="4" key="1">
    <citation type="submission" date="2016-10" db="EMBL/GenBank/DDBJ databases">
        <authorList>
            <person name="Varghese N."/>
            <person name="Submissions S."/>
        </authorList>
    </citation>
    <scope>NUCLEOTIDE SEQUENCE [LARGE SCALE GENOMIC DNA]</scope>
    <source>
        <strain evidence="4">B4,CECT 8067,JCM 17497</strain>
    </source>
</reference>
<feature type="domain" description="Amidohydrolase-related" evidence="2">
    <location>
        <begin position="53"/>
        <end position="444"/>
    </location>
</feature>
<gene>
    <name evidence="3" type="ORF">SAMN04515672_3365</name>
</gene>
<dbReference type="PANTHER" id="PTHR11647">
    <property type="entry name" value="HYDRANTOINASE/DIHYDROPYRIMIDINASE FAMILY MEMBER"/>
    <property type="match status" value="1"/>
</dbReference>
<evidence type="ECO:0000256" key="1">
    <source>
        <dbReference type="ARBA" id="ARBA00001947"/>
    </source>
</evidence>
<dbReference type="SUPFAM" id="SSF51556">
    <property type="entry name" value="Metallo-dependent hydrolases"/>
    <property type="match status" value="1"/>
</dbReference>
<dbReference type="InterPro" id="IPR050378">
    <property type="entry name" value="Metallo-dep_Hydrolases_sf"/>
</dbReference>
<dbReference type="GO" id="GO:0005829">
    <property type="term" value="C:cytosol"/>
    <property type="evidence" value="ECO:0007669"/>
    <property type="project" value="TreeGrafter"/>
</dbReference>
<comment type="cofactor">
    <cofactor evidence="1">
        <name>Zn(2+)</name>
        <dbReference type="ChEBI" id="CHEBI:29105"/>
    </cofactor>
</comment>
<dbReference type="InterPro" id="IPR006680">
    <property type="entry name" value="Amidohydro-rel"/>
</dbReference>
<dbReference type="STRING" id="1095776.SAMN04515672_3365"/>
<dbReference type="Pfam" id="PF01979">
    <property type="entry name" value="Amidohydro_1"/>
    <property type="match status" value="1"/>
</dbReference>
<keyword evidence="4" id="KW-1185">Reference proteome</keyword>
<dbReference type="Proteomes" id="UP000198882">
    <property type="component" value="Unassembled WGS sequence"/>
</dbReference>
<dbReference type="Gene3D" id="3.20.20.140">
    <property type="entry name" value="Metal-dependent hydrolases"/>
    <property type="match status" value="1"/>
</dbReference>
<organism evidence="3 4">
    <name type="scientific">Natronorubrum texcoconense</name>
    <dbReference type="NCBI Taxonomy" id="1095776"/>
    <lineage>
        <taxon>Archaea</taxon>
        <taxon>Methanobacteriati</taxon>
        <taxon>Methanobacteriota</taxon>
        <taxon>Stenosarchaea group</taxon>
        <taxon>Halobacteria</taxon>
        <taxon>Halobacteriales</taxon>
        <taxon>Natrialbaceae</taxon>
        <taxon>Natronorubrum</taxon>
    </lineage>
</organism>
<sequence length="471" mass="52075">MVESTIRVVNARVVTPSGTIPGGMAAADGKITAIGSEDSLPEADETIDAEGNYLIPGFICPHNHMGISRYENDYHTQYEHDMETETKACLAGGVTSFFTFLLQEEPYVPDMDFFVETGEQQSYIDFGFHAIVHQDHHIDEIDDLAEEGIRSFKLFFNMYKTSAPELGIGHSDAGRVYTVLKKTAEMENAVVMFHAENDDLGPVKVEEMQEAGRDDLSAWADASPGISQAMQIEQIGMLTEHTGATSYVVHNSMVETLDALSRYQERGVNLYGETLPSFLANHCEDEDVGLWGKISPPIGYKEDQEALWKALRNGTFQNVGTDHCPYQLEFKGPRDGSVWDSPPGDQGLQTFLPLMLSEGVNKNRISMERMVEVCSTNNAKRFGIYPRKGALVEGADADAVIVDLTKSFTVDEDYLYGLDNRWCSAFGRELTGAPTHTIKGGELVVEHNDVLVEGGDGRYLPRYEDGVPLAE</sequence>
<dbReference type="SUPFAM" id="SSF51338">
    <property type="entry name" value="Composite domain of metallo-dependent hydrolases"/>
    <property type="match status" value="1"/>
</dbReference>
<dbReference type="PANTHER" id="PTHR11647:SF1">
    <property type="entry name" value="COLLAPSIN RESPONSE MEDIATOR PROTEIN"/>
    <property type="match status" value="1"/>
</dbReference>
<proteinExistence type="predicted"/>
<dbReference type="EMBL" id="FNFE01000005">
    <property type="protein sequence ID" value="SDK56961.1"/>
    <property type="molecule type" value="Genomic_DNA"/>
</dbReference>
<accession>A0A1G9CZ53</accession>
<evidence type="ECO:0000259" key="2">
    <source>
        <dbReference type="Pfam" id="PF01979"/>
    </source>
</evidence>
<evidence type="ECO:0000313" key="4">
    <source>
        <dbReference type="Proteomes" id="UP000198882"/>
    </source>
</evidence>
<protein>
    <submittedName>
        <fullName evidence="3">Dihydroorotase</fullName>
    </submittedName>
</protein>
<dbReference type="Gene3D" id="2.30.40.10">
    <property type="entry name" value="Urease, subunit C, domain 1"/>
    <property type="match status" value="1"/>
</dbReference>
<dbReference type="RefSeq" id="WP_245724237.1">
    <property type="nucleotide sequence ID" value="NZ_FNFE01000005.1"/>
</dbReference>
<name>A0A1G9CZ53_9EURY</name>
<dbReference type="AlphaFoldDB" id="A0A1G9CZ53"/>